<keyword evidence="1" id="KW-0472">Membrane</keyword>
<keyword evidence="1" id="KW-1133">Transmembrane helix</keyword>
<accession>A0A1Y3QQ95</accession>
<proteinExistence type="predicted"/>
<protein>
    <submittedName>
        <fullName evidence="2">Uncharacterized protein</fullName>
    </submittedName>
</protein>
<dbReference type="OrthoDB" id="1004284at2"/>
<dbReference type="Proteomes" id="UP000195772">
    <property type="component" value="Unassembled WGS sequence"/>
</dbReference>
<comment type="caution">
    <text evidence="2">The sequence shown here is derived from an EMBL/GenBank/DDBJ whole genome shotgun (WGS) entry which is preliminary data.</text>
</comment>
<evidence type="ECO:0000313" key="3">
    <source>
        <dbReference type="Proteomes" id="UP000195772"/>
    </source>
</evidence>
<feature type="transmembrane region" description="Helical" evidence="1">
    <location>
        <begin position="38"/>
        <end position="56"/>
    </location>
</feature>
<keyword evidence="1" id="KW-0812">Transmembrane</keyword>
<dbReference type="RefSeq" id="WP_032134259.1">
    <property type="nucleotide sequence ID" value="NZ_BAAFKZ010000003.1"/>
</dbReference>
<dbReference type="AlphaFoldDB" id="A0A1Y3QQ95"/>
<reference evidence="3" key="1">
    <citation type="submission" date="2017-04" db="EMBL/GenBank/DDBJ databases">
        <title>Function of individual gut microbiota members based on whole genome sequencing of pure cultures obtained from chicken caecum.</title>
        <authorList>
            <person name="Medvecky M."/>
            <person name="Cejkova D."/>
            <person name="Polansky O."/>
            <person name="Karasova D."/>
            <person name="Kubasova T."/>
            <person name="Cizek A."/>
            <person name="Rychlik I."/>
        </authorList>
    </citation>
    <scope>NUCLEOTIDE SEQUENCE [LARGE SCALE GENOMIC DNA]</scope>
    <source>
        <strain evidence="3">An90</strain>
    </source>
</reference>
<dbReference type="EMBL" id="NFHB01000012">
    <property type="protein sequence ID" value="OUN01861.1"/>
    <property type="molecule type" value="Genomic_DNA"/>
</dbReference>
<gene>
    <name evidence="2" type="ORF">B5G41_14090</name>
</gene>
<feature type="transmembrane region" description="Helical" evidence="1">
    <location>
        <begin position="6"/>
        <end position="26"/>
    </location>
</feature>
<evidence type="ECO:0000256" key="1">
    <source>
        <dbReference type="SAM" id="Phobius"/>
    </source>
</evidence>
<organism evidence="2 3">
    <name type="scientific">Alistipes onderdonkii</name>
    <dbReference type="NCBI Taxonomy" id="328813"/>
    <lineage>
        <taxon>Bacteria</taxon>
        <taxon>Pseudomonadati</taxon>
        <taxon>Bacteroidota</taxon>
        <taxon>Bacteroidia</taxon>
        <taxon>Bacteroidales</taxon>
        <taxon>Rikenellaceae</taxon>
        <taxon>Alistipes</taxon>
    </lineage>
</organism>
<name>A0A1Y3QQ95_9BACT</name>
<feature type="transmembrane region" description="Helical" evidence="1">
    <location>
        <begin position="62"/>
        <end position="79"/>
    </location>
</feature>
<sequence length="123" mass="14035">MNNYLLLIGISCVPAVAGMCITLPLWRLRHLRNQTIHTLGLTVLFLTLASCLLPVITGENSGTGFAAIALSCINFFLFRHYERLLYTLRCPGCRHATLRGRAVNRRTYRLHCKRCGLYTDWHE</sequence>
<evidence type="ECO:0000313" key="2">
    <source>
        <dbReference type="EMBL" id="OUN01861.1"/>
    </source>
</evidence>